<organism evidence="1 2">
    <name type="scientific">Haloferax lucentense (strain DSM 14919 / JCM 9276 / NCIMB 13854 / Aa 2.2)</name>
    <name type="common">Haloferax alicantei</name>
    <dbReference type="NCBI Taxonomy" id="1230452"/>
    <lineage>
        <taxon>Archaea</taxon>
        <taxon>Methanobacteriati</taxon>
        <taxon>Methanobacteriota</taxon>
        <taxon>Stenosarchaea group</taxon>
        <taxon>Halobacteria</taxon>
        <taxon>Halobacteriales</taxon>
        <taxon>Haloferacaceae</taxon>
        <taxon>Haloferax</taxon>
    </lineage>
</organism>
<proteinExistence type="predicted"/>
<protein>
    <submittedName>
        <fullName evidence="1">Farnesyl-diphosphate farnesyltransferase</fullName>
    </submittedName>
</protein>
<gene>
    <name evidence="1" type="ORF">C456_11244</name>
</gene>
<evidence type="ECO:0000313" key="2">
    <source>
        <dbReference type="Proteomes" id="UP000011535"/>
    </source>
</evidence>
<dbReference type="GO" id="GO:0016740">
    <property type="term" value="F:transferase activity"/>
    <property type="evidence" value="ECO:0007669"/>
    <property type="project" value="UniProtKB-KW"/>
</dbReference>
<comment type="caution">
    <text evidence="1">The sequence shown here is derived from an EMBL/GenBank/DDBJ whole genome shotgun (WGS) entry which is preliminary data.</text>
</comment>
<accession>M0GMB1</accession>
<sequence>MTGEGVKISRQEVFAVVSEMNGASSESLAEMREIISRQPFHRATTNLD</sequence>
<dbReference type="AlphaFoldDB" id="M0GMB1"/>
<name>M0GMB1_HALL2</name>
<dbReference type="Proteomes" id="UP000011535">
    <property type="component" value="Unassembled WGS sequence"/>
</dbReference>
<keyword evidence="1" id="KW-0808">Transferase</keyword>
<dbReference type="PATRIC" id="fig|1230452.3.peg.2179"/>
<reference evidence="1 2" key="1">
    <citation type="journal article" date="2014" name="PLoS Genet.">
        <title>Phylogenetically driven sequencing of extremely halophilic archaea reveals strategies for static and dynamic osmo-response.</title>
        <authorList>
            <person name="Becker E.A."/>
            <person name="Seitzer P.M."/>
            <person name="Tritt A."/>
            <person name="Larsen D."/>
            <person name="Krusor M."/>
            <person name="Yao A.I."/>
            <person name="Wu D."/>
            <person name="Madern D."/>
            <person name="Eisen J.A."/>
            <person name="Darling A.E."/>
            <person name="Facciotti M.T."/>
        </authorList>
    </citation>
    <scope>NUCLEOTIDE SEQUENCE [LARGE SCALE GENOMIC DNA]</scope>
    <source>
        <strain evidence="2">DSM 14919 / CCM 7023 / CIP 107410 / JCM 9276 / NCIMB 13854 / Aa 2.2</strain>
    </source>
</reference>
<dbReference type="EMBL" id="AOLH01000018">
    <property type="protein sequence ID" value="ELZ73340.1"/>
    <property type="molecule type" value="Genomic_DNA"/>
</dbReference>
<evidence type="ECO:0000313" key="1">
    <source>
        <dbReference type="EMBL" id="ELZ73340.1"/>
    </source>
</evidence>